<name>A0ABD6EZK4_9BILA</name>
<comment type="caution">
    <text evidence="1">The sequence shown here is derived from an EMBL/GenBank/DDBJ whole genome shotgun (WGS) entry which is preliminary data.</text>
</comment>
<accession>A0ABD6EZK4</accession>
<protein>
    <submittedName>
        <fullName evidence="1">Uncharacterized protein</fullName>
    </submittedName>
</protein>
<dbReference type="AlphaFoldDB" id="A0ABD6EZK4"/>
<evidence type="ECO:0000313" key="1">
    <source>
        <dbReference type="EMBL" id="MFH4982759.1"/>
    </source>
</evidence>
<proteinExistence type="predicted"/>
<organism evidence="1 2">
    <name type="scientific">Gnathostoma spinigerum</name>
    <dbReference type="NCBI Taxonomy" id="75299"/>
    <lineage>
        <taxon>Eukaryota</taxon>
        <taxon>Metazoa</taxon>
        <taxon>Ecdysozoa</taxon>
        <taxon>Nematoda</taxon>
        <taxon>Chromadorea</taxon>
        <taxon>Rhabditida</taxon>
        <taxon>Spirurina</taxon>
        <taxon>Gnathostomatomorpha</taxon>
        <taxon>Gnathostomatoidea</taxon>
        <taxon>Gnathostomatidae</taxon>
        <taxon>Gnathostoma</taxon>
    </lineage>
</organism>
<keyword evidence="2" id="KW-1185">Reference proteome</keyword>
<sequence>MELDASVTLNFTYKKAPFELSHFDFSYVQLDFLTKLFLPLHHVIFLLLSPIIISDFENDIVSPELSSTLYYHRPKLFLPLYRRHLPPSLSHYHINFNSDIISLALSPTPGFTSHSVCSIFGNTHSIVCLFTNKLPDNPSTLYVL</sequence>
<gene>
    <name evidence="1" type="ORF">AB6A40_009468</name>
</gene>
<evidence type="ECO:0000313" key="2">
    <source>
        <dbReference type="Proteomes" id="UP001608902"/>
    </source>
</evidence>
<reference evidence="1 2" key="1">
    <citation type="submission" date="2024-08" db="EMBL/GenBank/DDBJ databases">
        <title>Gnathostoma spinigerum genome.</title>
        <authorList>
            <person name="Gonzalez-Bertolin B."/>
            <person name="Monzon S."/>
            <person name="Zaballos A."/>
            <person name="Jimenez P."/>
            <person name="Dekumyoy P."/>
            <person name="Varona S."/>
            <person name="Cuesta I."/>
            <person name="Sumanam S."/>
            <person name="Adisakwattana P."/>
            <person name="Gasser R.B."/>
            <person name="Hernandez-Gonzalez A."/>
            <person name="Young N.D."/>
            <person name="Perteguer M.J."/>
        </authorList>
    </citation>
    <scope>NUCLEOTIDE SEQUENCE [LARGE SCALE GENOMIC DNA]</scope>
    <source>
        <strain evidence="1">AL3</strain>
        <tissue evidence="1">Liver</tissue>
    </source>
</reference>
<dbReference type="Proteomes" id="UP001608902">
    <property type="component" value="Unassembled WGS sequence"/>
</dbReference>
<dbReference type="EMBL" id="JBGFUD010010033">
    <property type="protein sequence ID" value="MFH4982759.1"/>
    <property type="molecule type" value="Genomic_DNA"/>
</dbReference>